<evidence type="ECO:0000313" key="1">
    <source>
        <dbReference type="EMBL" id="KAA6343293.1"/>
    </source>
</evidence>
<sequence>MKSIKRLLLFCLLCSCFSGRTFAATVQHFDFTVKAAIILPFSEAESRSRMVEYYKGFLMAVDSLKRTGVSIDLYVYDSGGQNASILPVLQHKELGDMDVIFGPLYPKHIKPLADFAKAHSIRLVIPFTSKDNEVFNNPYVYRINTPQSYLYSEIYQHFAREFTGCNIIIWNSGGQQVDYEFTRGIRLLPQRPYTVQILEEGDIAADMIKNAFSTTQTNIVIPTSNSNIALKKLFANLTATFGKMREIDIRLFGYPEWQTYIKDHIDEYFEWDTYFYSSYYTNNLMRDVANFTESYRKWYSKDMANTHPRYEMLGYDTGFYFLKGISIYGSDFENNLWNIEFTPLQIGFKFVRVSDTGGFINRKVFFVRFTQNHEIIKMDFD</sequence>
<dbReference type="InterPro" id="IPR028082">
    <property type="entry name" value="Peripla_BP_I"/>
</dbReference>
<dbReference type="EMBL" id="SNRY01000277">
    <property type="protein sequence ID" value="KAA6343293.1"/>
    <property type="molecule type" value="Genomic_DNA"/>
</dbReference>
<name>A0A5J4SDC9_9ZZZZ</name>
<protein>
    <recommendedName>
        <fullName evidence="2">Leucine-binding protein domain-containing protein</fullName>
    </recommendedName>
</protein>
<comment type="caution">
    <text evidence="1">The sequence shown here is derived from an EMBL/GenBank/DDBJ whole genome shotgun (WGS) entry which is preliminary data.</text>
</comment>
<gene>
    <name evidence="1" type="ORF">EZS27_009013</name>
</gene>
<dbReference type="AlphaFoldDB" id="A0A5J4SDC9"/>
<dbReference type="SUPFAM" id="SSF53822">
    <property type="entry name" value="Periplasmic binding protein-like I"/>
    <property type="match status" value="1"/>
</dbReference>
<organism evidence="1">
    <name type="scientific">termite gut metagenome</name>
    <dbReference type="NCBI Taxonomy" id="433724"/>
    <lineage>
        <taxon>unclassified sequences</taxon>
        <taxon>metagenomes</taxon>
        <taxon>organismal metagenomes</taxon>
    </lineage>
</organism>
<accession>A0A5J4SDC9</accession>
<proteinExistence type="predicted"/>
<dbReference type="Gene3D" id="3.40.50.2300">
    <property type="match status" value="1"/>
</dbReference>
<evidence type="ECO:0008006" key="2">
    <source>
        <dbReference type="Google" id="ProtNLM"/>
    </source>
</evidence>
<reference evidence="1" key="1">
    <citation type="submission" date="2019-03" db="EMBL/GenBank/DDBJ databases">
        <title>Single cell metagenomics reveals metabolic interactions within the superorganism composed of flagellate Streblomastix strix and complex community of Bacteroidetes bacteria on its surface.</title>
        <authorList>
            <person name="Treitli S.C."/>
            <person name="Kolisko M."/>
            <person name="Husnik F."/>
            <person name="Keeling P."/>
            <person name="Hampl V."/>
        </authorList>
    </citation>
    <scope>NUCLEOTIDE SEQUENCE</scope>
    <source>
        <strain evidence="1">STM</strain>
    </source>
</reference>